<dbReference type="PANTHER" id="PTHR33361:SF2">
    <property type="entry name" value="DUF885 DOMAIN-CONTAINING PROTEIN"/>
    <property type="match status" value="1"/>
</dbReference>
<sequence>MFTDRRSLLKAMGAGTALSSLPLKALAAENSDVAAETMLSHIAEAMMMDFPEQATSLGIDTDGRAPLKARLTDRSALGQRLVADHLRAHLANLDTLDEAALSDAVRTDVEVVRTAFDLALRGFAFPYGDVSVGSYRNSPYVVIQNVGAFLDVPQMLDSQHTVKNAADADAYLARLEDYAAALDGETQRLKADGAQGVIAPDFLLDKALKQLAIARSGDVEDWTIVTSLADRTKDIAGDYGKHAATIARDMVAPALDRQIAVLKQHRTHATHDAGAWKLPQGEDYYRWALQAGTTTTLSPDEIHQMGLDQLHDLQSQMDVILKQEGYSRGTVGERMAALGKDPKYLFPDNDEGRAQIIALLQKSIDDMRARMPQAFHTLVPGNAEVKRMAPEVEPGAPGAYGGAGSIDGTVPGRLWINLRTTKIWPRYALPDLAYHETIPGHVWQGEYTFKLPLVRSLIAFNAYSEGWALYAEQLADELGAYADNPLGRLGYLQSLAFRACRLVVDTGLHAKRWSREHAIQWFATTNGSTVEEVQGEVDRYCSWPGQACGYKVGHTTINRLRDKTKRALGAKYDFKGFNDTVVTGGGVPMNVLEQNVDRHIARQKA</sequence>
<accession>A0ABZ0B831</accession>
<organism evidence="2 3">
    <name type="scientific">Stakelama saccharophila</name>
    <dbReference type="NCBI Taxonomy" id="3075605"/>
    <lineage>
        <taxon>Bacteria</taxon>
        <taxon>Pseudomonadati</taxon>
        <taxon>Pseudomonadota</taxon>
        <taxon>Alphaproteobacteria</taxon>
        <taxon>Sphingomonadales</taxon>
        <taxon>Sphingomonadaceae</taxon>
        <taxon>Stakelama</taxon>
    </lineage>
</organism>
<feature type="signal peptide" evidence="1">
    <location>
        <begin position="1"/>
        <end position="27"/>
    </location>
</feature>
<evidence type="ECO:0000256" key="1">
    <source>
        <dbReference type="SAM" id="SignalP"/>
    </source>
</evidence>
<evidence type="ECO:0000313" key="3">
    <source>
        <dbReference type="Proteomes" id="UP001302249"/>
    </source>
</evidence>
<keyword evidence="1" id="KW-0732">Signal</keyword>
<dbReference type="PROSITE" id="PS51318">
    <property type="entry name" value="TAT"/>
    <property type="match status" value="1"/>
</dbReference>
<feature type="chain" id="PRO_5045819952" evidence="1">
    <location>
        <begin position="28"/>
        <end position="605"/>
    </location>
</feature>
<dbReference type="PANTHER" id="PTHR33361">
    <property type="entry name" value="GLR0591 PROTEIN"/>
    <property type="match status" value="1"/>
</dbReference>
<evidence type="ECO:0000313" key="2">
    <source>
        <dbReference type="EMBL" id="WNO52494.1"/>
    </source>
</evidence>
<proteinExistence type="predicted"/>
<name>A0ABZ0B831_9SPHN</name>
<dbReference type="RefSeq" id="WP_313912990.1">
    <property type="nucleotide sequence ID" value="NZ_CP135076.1"/>
</dbReference>
<protein>
    <submittedName>
        <fullName evidence="2">DUF885 domain-containing protein</fullName>
    </submittedName>
</protein>
<reference evidence="2 3" key="1">
    <citation type="submission" date="2023-09" db="EMBL/GenBank/DDBJ databases">
        <authorList>
            <person name="Rey-Velasco X."/>
        </authorList>
    </citation>
    <scope>NUCLEOTIDE SEQUENCE [LARGE SCALE GENOMIC DNA]</scope>
    <source>
        <strain evidence="2 3">W311</strain>
    </source>
</reference>
<dbReference type="InterPro" id="IPR010281">
    <property type="entry name" value="DUF885"/>
</dbReference>
<dbReference type="Pfam" id="PF05960">
    <property type="entry name" value="DUF885"/>
    <property type="match status" value="1"/>
</dbReference>
<dbReference type="EMBL" id="CP135076">
    <property type="protein sequence ID" value="WNO52494.1"/>
    <property type="molecule type" value="Genomic_DNA"/>
</dbReference>
<gene>
    <name evidence="2" type="ORF">RPR59_08380</name>
</gene>
<dbReference type="Proteomes" id="UP001302249">
    <property type="component" value="Chromosome"/>
</dbReference>
<dbReference type="InterPro" id="IPR006311">
    <property type="entry name" value="TAT_signal"/>
</dbReference>
<keyword evidence="3" id="KW-1185">Reference proteome</keyword>